<name>A0A9D4Z0X9_CHLVU</name>
<organism evidence="4 5">
    <name type="scientific">Chlorella vulgaris</name>
    <name type="common">Green alga</name>
    <dbReference type="NCBI Taxonomy" id="3077"/>
    <lineage>
        <taxon>Eukaryota</taxon>
        <taxon>Viridiplantae</taxon>
        <taxon>Chlorophyta</taxon>
        <taxon>core chlorophytes</taxon>
        <taxon>Trebouxiophyceae</taxon>
        <taxon>Chlorellales</taxon>
        <taxon>Chlorellaceae</taxon>
        <taxon>Chlorella clade</taxon>
        <taxon>Chlorella</taxon>
    </lineage>
</organism>
<evidence type="ECO:0000256" key="1">
    <source>
        <dbReference type="SAM" id="MobiDB-lite"/>
    </source>
</evidence>
<keyword evidence="5" id="KW-1185">Reference proteome</keyword>
<feature type="chain" id="PRO_5040097914" evidence="2">
    <location>
        <begin position="22"/>
        <end position="178"/>
    </location>
</feature>
<evidence type="ECO:0000313" key="4">
    <source>
        <dbReference type="EMBL" id="KAI3436052.1"/>
    </source>
</evidence>
<reference evidence="4" key="2">
    <citation type="submission" date="2020-11" db="EMBL/GenBank/DDBJ databases">
        <authorList>
            <person name="Cecchin M."/>
            <person name="Marcolungo L."/>
            <person name="Rossato M."/>
            <person name="Girolomoni L."/>
            <person name="Cosentino E."/>
            <person name="Cuine S."/>
            <person name="Li-Beisson Y."/>
            <person name="Delledonne M."/>
            <person name="Ballottari M."/>
        </authorList>
    </citation>
    <scope>NUCLEOTIDE SEQUENCE</scope>
    <source>
        <strain evidence="4">211/11P</strain>
        <tissue evidence="4">Whole cell</tissue>
    </source>
</reference>
<gene>
    <name evidence="3" type="ORF">D9Q98_002105</name>
    <name evidence="4" type="ORF">D9Q98_002110</name>
</gene>
<reference evidence="4" key="1">
    <citation type="journal article" date="2019" name="Plant J.">
        <title>Chlorella vulgaris genome assembly and annotation reveals the molecular basis for metabolic acclimation to high light conditions.</title>
        <authorList>
            <person name="Cecchin M."/>
            <person name="Marcolungo L."/>
            <person name="Rossato M."/>
            <person name="Girolomoni L."/>
            <person name="Cosentino E."/>
            <person name="Cuine S."/>
            <person name="Li-Beisson Y."/>
            <person name="Delledonne M."/>
            <person name="Ballottari M."/>
        </authorList>
    </citation>
    <scope>NUCLEOTIDE SEQUENCE</scope>
    <source>
        <strain evidence="4">211/11P</strain>
    </source>
</reference>
<feature type="signal peptide" evidence="2">
    <location>
        <begin position="1"/>
        <end position="21"/>
    </location>
</feature>
<dbReference type="AlphaFoldDB" id="A0A9D4Z0X9"/>
<feature type="compositionally biased region" description="Basic residues" evidence="1">
    <location>
        <begin position="132"/>
        <end position="148"/>
    </location>
</feature>
<sequence length="178" mass="17834">MLKCSPCSWTARLSLIQLVWAGGRAAVSLAGQPLEAVSSCKYLGITFHASSCIAGAAAPARAVAARAAMHSCNARCAALGVEAAPLQLRLFSTMVDAVLSYGSEVWGMQLAAASAAGKPSSTAGSKAERPHLAHLRRLPSRGAARHTNRCGAGGGRRAAAVAALGAAGSQAVEPGGDS</sequence>
<comment type="caution">
    <text evidence="4">The sequence shown here is derived from an EMBL/GenBank/DDBJ whole genome shotgun (WGS) entry which is preliminary data.</text>
</comment>
<protein>
    <submittedName>
        <fullName evidence="4">Uncharacterized protein</fullName>
    </submittedName>
</protein>
<evidence type="ECO:0000256" key="2">
    <source>
        <dbReference type="SAM" id="SignalP"/>
    </source>
</evidence>
<dbReference type="Proteomes" id="UP001055712">
    <property type="component" value="Unassembled WGS sequence"/>
</dbReference>
<dbReference type="EMBL" id="SIDB01000002">
    <property type="protein sequence ID" value="KAI3436048.1"/>
    <property type="molecule type" value="Genomic_DNA"/>
</dbReference>
<accession>A0A9D4Z0X9</accession>
<evidence type="ECO:0000313" key="5">
    <source>
        <dbReference type="Proteomes" id="UP001055712"/>
    </source>
</evidence>
<evidence type="ECO:0000313" key="3">
    <source>
        <dbReference type="EMBL" id="KAI3436048.1"/>
    </source>
</evidence>
<dbReference type="EMBL" id="SIDB01000002">
    <property type="protein sequence ID" value="KAI3436052.1"/>
    <property type="molecule type" value="Genomic_DNA"/>
</dbReference>
<feature type="region of interest" description="Disordered" evidence="1">
    <location>
        <begin position="118"/>
        <end position="153"/>
    </location>
</feature>
<keyword evidence="2" id="KW-0732">Signal</keyword>
<proteinExistence type="predicted"/>